<keyword evidence="3" id="KW-1185">Reference proteome</keyword>
<keyword evidence="1" id="KW-0732">Signal</keyword>
<dbReference type="EMBL" id="JANRMI010000003">
    <property type="protein sequence ID" value="MDG0816848.1"/>
    <property type="molecule type" value="Genomic_DNA"/>
</dbReference>
<evidence type="ECO:0000256" key="1">
    <source>
        <dbReference type="SAM" id="SignalP"/>
    </source>
</evidence>
<name>A0ABT6DJ02_9BACT</name>
<dbReference type="RefSeq" id="WP_277578326.1">
    <property type="nucleotide sequence ID" value="NZ_JANRMI010000003.1"/>
</dbReference>
<organism evidence="2 3">
    <name type="scientific">Bdellovibrio svalbardensis</name>
    <dbReference type="NCBI Taxonomy" id="2972972"/>
    <lineage>
        <taxon>Bacteria</taxon>
        <taxon>Pseudomonadati</taxon>
        <taxon>Bdellovibrionota</taxon>
        <taxon>Bdellovibrionia</taxon>
        <taxon>Bdellovibrionales</taxon>
        <taxon>Pseudobdellovibrionaceae</taxon>
        <taxon>Bdellovibrio</taxon>
    </lineage>
</organism>
<reference evidence="2" key="1">
    <citation type="submission" date="2022-08" db="EMBL/GenBank/DDBJ databases">
        <title>Novel Bdellovibrio Species Isolated from Svalbard: Designation Bdellovibrio svalbardensis.</title>
        <authorList>
            <person name="Mitchell R.J."/>
            <person name="Choi S.Y."/>
        </authorList>
    </citation>
    <scope>NUCLEOTIDE SEQUENCE</scope>
    <source>
        <strain evidence="2">PAP01</strain>
    </source>
</reference>
<feature type="signal peptide" evidence="1">
    <location>
        <begin position="1"/>
        <end position="24"/>
    </location>
</feature>
<sequence length="78" mass="8529">MRIALAALATFFLVLLSQTGLAHAETELPQCSMTSEGIFNGSWVKHRIVSGEEVLFGANQMESIFSQLDSLRAKGLCR</sequence>
<gene>
    <name evidence="2" type="ORF">NWE73_10760</name>
</gene>
<proteinExistence type="predicted"/>
<evidence type="ECO:0000313" key="3">
    <source>
        <dbReference type="Proteomes" id="UP001152321"/>
    </source>
</evidence>
<dbReference type="Proteomes" id="UP001152321">
    <property type="component" value="Unassembled WGS sequence"/>
</dbReference>
<evidence type="ECO:0000313" key="2">
    <source>
        <dbReference type="EMBL" id="MDG0816848.1"/>
    </source>
</evidence>
<protein>
    <submittedName>
        <fullName evidence="2">Uncharacterized protein</fullName>
    </submittedName>
</protein>
<comment type="caution">
    <text evidence="2">The sequence shown here is derived from an EMBL/GenBank/DDBJ whole genome shotgun (WGS) entry which is preliminary data.</text>
</comment>
<accession>A0ABT6DJ02</accession>
<feature type="chain" id="PRO_5046469259" evidence="1">
    <location>
        <begin position="25"/>
        <end position="78"/>
    </location>
</feature>